<dbReference type="CDD" id="cd00010">
    <property type="entry name" value="AAI_LTSS"/>
    <property type="match status" value="1"/>
</dbReference>
<dbReference type="Pfam" id="PF14368">
    <property type="entry name" value="LTP_2"/>
    <property type="match status" value="1"/>
</dbReference>
<evidence type="ECO:0000313" key="3">
    <source>
        <dbReference type="EMBL" id="CAK9154406.1"/>
    </source>
</evidence>
<reference evidence="3 4" key="1">
    <citation type="submission" date="2024-02" db="EMBL/GenBank/DDBJ databases">
        <authorList>
            <person name="Vignale AGUSTIN F."/>
            <person name="Sosa J E."/>
            <person name="Modenutti C."/>
        </authorList>
    </citation>
    <scope>NUCLEOTIDE SEQUENCE [LARGE SCALE GENOMIC DNA]</scope>
</reference>
<accession>A0ABC8SE62</accession>
<keyword evidence="4" id="KW-1185">Reference proteome</keyword>
<feature type="region of interest" description="Disordered" evidence="1">
    <location>
        <begin position="114"/>
        <end position="151"/>
    </location>
</feature>
<dbReference type="AlphaFoldDB" id="A0ABC8SE62"/>
<dbReference type="Proteomes" id="UP001642360">
    <property type="component" value="Unassembled WGS sequence"/>
</dbReference>
<gene>
    <name evidence="3" type="ORF">ILEXP_LOCUS22725</name>
</gene>
<organism evidence="3 4">
    <name type="scientific">Ilex paraguariensis</name>
    <name type="common">yerba mate</name>
    <dbReference type="NCBI Taxonomy" id="185542"/>
    <lineage>
        <taxon>Eukaryota</taxon>
        <taxon>Viridiplantae</taxon>
        <taxon>Streptophyta</taxon>
        <taxon>Embryophyta</taxon>
        <taxon>Tracheophyta</taxon>
        <taxon>Spermatophyta</taxon>
        <taxon>Magnoliopsida</taxon>
        <taxon>eudicotyledons</taxon>
        <taxon>Gunneridae</taxon>
        <taxon>Pentapetalae</taxon>
        <taxon>asterids</taxon>
        <taxon>campanulids</taxon>
        <taxon>Aquifoliales</taxon>
        <taxon>Aquifoliaceae</taxon>
        <taxon>Ilex</taxon>
    </lineage>
</organism>
<protein>
    <recommendedName>
        <fullName evidence="2">Bifunctional inhibitor/plant lipid transfer protein/seed storage helical domain-containing protein</fullName>
    </recommendedName>
</protein>
<name>A0ABC8SE62_9AQUA</name>
<dbReference type="InterPro" id="IPR016140">
    <property type="entry name" value="Bifunc_inhib/LTP/seed_store"/>
</dbReference>
<feature type="compositionally biased region" description="Low complexity" evidence="1">
    <location>
        <begin position="139"/>
        <end position="151"/>
    </location>
</feature>
<evidence type="ECO:0000313" key="4">
    <source>
        <dbReference type="Proteomes" id="UP001642360"/>
    </source>
</evidence>
<sequence>MQACSLQGIGIELAQCLNQGKNSIPFESCCKALNQAVQAGVYCLCLLLASTSPLLSSKLSLQFSTCYISIPPLTQCLDPFPELHPPASPEPVLLPPDTPLKPPELPMTVPLPPDIVKEPPQPSDPNNLLVPSPPGTVHIPSNSSTPDNSSTIAALQAPLGSNAATNLSISSSWNSTSHGGDKTYRMLYPKLLLAVTLYAFIS</sequence>
<proteinExistence type="predicted"/>
<dbReference type="EMBL" id="CAUOFW020002525">
    <property type="protein sequence ID" value="CAK9154406.1"/>
    <property type="molecule type" value="Genomic_DNA"/>
</dbReference>
<evidence type="ECO:0000256" key="1">
    <source>
        <dbReference type="SAM" id="MobiDB-lite"/>
    </source>
</evidence>
<feature type="domain" description="Bifunctional inhibitor/plant lipid transfer protein/seed storage helical" evidence="2">
    <location>
        <begin position="12"/>
        <end position="55"/>
    </location>
</feature>
<comment type="caution">
    <text evidence="3">The sequence shown here is derived from an EMBL/GenBank/DDBJ whole genome shotgun (WGS) entry which is preliminary data.</text>
</comment>
<evidence type="ECO:0000259" key="2">
    <source>
        <dbReference type="Pfam" id="PF14368"/>
    </source>
</evidence>
<feature type="compositionally biased region" description="Pro residues" evidence="1">
    <location>
        <begin position="114"/>
        <end position="123"/>
    </location>
</feature>